<dbReference type="Pfam" id="PF20567">
    <property type="entry name" value="DUF6776"/>
    <property type="match status" value="1"/>
</dbReference>
<feature type="coiled-coil region" evidence="1">
    <location>
        <begin position="51"/>
        <end position="99"/>
    </location>
</feature>
<dbReference type="Proteomes" id="UP000539350">
    <property type="component" value="Unassembled WGS sequence"/>
</dbReference>
<dbReference type="RefSeq" id="WP_182174712.1">
    <property type="nucleotide sequence ID" value="NZ_JACFXU010000017.1"/>
</dbReference>
<proteinExistence type="predicted"/>
<dbReference type="EMBL" id="JACFXU010000017">
    <property type="protein sequence ID" value="MBA6414109.1"/>
    <property type="molecule type" value="Genomic_DNA"/>
</dbReference>
<evidence type="ECO:0000256" key="1">
    <source>
        <dbReference type="SAM" id="Coils"/>
    </source>
</evidence>
<dbReference type="InterPro" id="IPR046703">
    <property type="entry name" value="DUF6776"/>
</dbReference>
<keyword evidence="1" id="KW-0175">Coiled coil</keyword>
<sequence>MRSWQRRMVLLLLLLLLAAGILAAGVYLGQQQAYSRMGIDPQRYRAMAEALPEAQAYIEELKRQLAAADIRHEVDRASLELVRQDLAHQQEQLAELAEGLRFYRSLMAPGDIAQGFSLRGIELVPRDTPGRYAYRIVVQQEARKHDTVRGDLQVYVQGIEGGESLRYELAEITADLESNQIPLRFRYFQAIEGELDLPEGFQPQTIDVEAKLSSPRKLVIEQRYPWQVLDKFTHVGK</sequence>
<keyword evidence="3" id="KW-1185">Reference proteome</keyword>
<comment type="caution">
    <text evidence="2">The sequence shown here is derived from an EMBL/GenBank/DDBJ whole genome shotgun (WGS) entry which is preliminary data.</text>
</comment>
<gene>
    <name evidence="2" type="ORF">H2508_13400</name>
</gene>
<accession>A0A7W2YKV0</accession>
<name>A0A7W2YKV0_9GAMM</name>
<protein>
    <submittedName>
        <fullName evidence="2">Uncharacterized protein</fullName>
    </submittedName>
</protein>
<evidence type="ECO:0000313" key="3">
    <source>
        <dbReference type="Proteomes" id="UP000539350"/>
    </source>
</evidence>
<dbReference type="AlphaFoldDB" id="A0A7W2YKV0"/>
<reference evidence="2 3" key="1">
    <citation type="submission" date="2020-07" db="EMBL/GenBank/DDBJ databases">
        <title>Halieaceae bacterium, F7430, whole genome shotgun sequencing project.</title>
        <authorList>
            <person name="Jiang S."/>
            <person name="Liu Z.W."/>
            <person name="Du Z.J."/>
        </authorList>
    </citation>
    <scope>NUCLEOTIDE SEQUENCE [LARGE SCALE GENOMIC DNA]</scope>
    <source>
        <strain evidence="2 3">F7430</strain>
    </source>
</reference>
<organism evidence="2 3">
    <name type="scientific">Sediminihaliea albiluteola</name>
    <dbReference type="NCBI Taxonomy" id="2758564"/>
    <lineage>
        <taxon>Bacteria</taxon>
        <taxon>Pseudomonadati</taxon>
        <taxon>Pseudomonadota</taxon>
        <taxon>Gammaproteobacteria</taxon>
        <taxon>Cellvibrionales</taxon>
        <taxon>Halieaceae</taxon>
        <taxon>Sediminihaliea</taxon>
    </lineage>
</organism>
<evidence type="ECO:0000313" key="2">
    <source>
        <dbReference type="EMBL" id="MBA6414109.1"/>
    </source>
</evidence>